<protein>
    <recommendedName>
        <fullName evidence="5">DUF4890 domain-containing protein</fullName>
    </recommendedName>
</protein>
<comment type="caution">
    <text evidence="3">The sequence shown here is derived from an EMBL/GenBank/DDBJ whole genome shotgun (WGS) entry which is preliminary data.</text>
</comment>
<organism evidence="3 4">
    <name type="scientific">Hymenobacter glaciei</name>
    <dbReference type="NCBI Taxonomy" id="877209"/>
    <lineage>
        <taxon>Bacteria</taxon>
        <taxon>Pseudomonadati</taxon>
        <taxon>Bacteroidota</taxon>
        <taxon>Cytophagia</taxon>
        <taxon>Cytophagales</taxon>
        <taxon>Hymenobacteraceae</taxon>
        <taxon>Hymenobacter</taxon>
    </lineage>
</organism>
<feature type="compositionally biased region" description="Basic residues" evidence="1">
    <location>
        <begin position="155"/>
        <end position="166"/>
    </location>
</feature>
<evidence type="ECO:0000256" key="2">
    <source>
        <dbReference type="SAM" id="SignalP"/>
    </source>
</evidence>
<feature type="compositionally biased region" description="Basic and acidic residues" evidence="1">
    <location>
        <begin position="99"/>
        <end position="149"/>
    </location>
</feature>
<feature type="compositionally biased region" description="Basic and acidic residues" evidence="1">
    <location>
        <begin position="80"/>
        <end position="90"/>
    </location>
</feature>
<keyword evidence="4" id="KW-1185">Reference proteome</keyword>
<evidence type="ECO:0000313" key="3">
    <source>
        <dbReference type="EMBL" id="GAA4054926.1"/>
    </source>
</evidence>
<dbReference type="RefSeq" id="WP_345059620.1">
    <property type="nucleotide sequence ID" value="NZ_BAABDK010000035.1"/>
</dbReference>
<feature type="chain" id="PRO_5047122871" description="DUF4890 domain-containing protein" evidence="2">
    <location>
        <begin position="20"/>
        <end position="166"/>
    </location>
</feature>
<gene>
    <name evidence="3" type="ORF">GCM10022409_47580</name>
</gene>
<feature type="signal peptide" evidence="2">
    <location>
        <begin position="1"/>
        <end position="19"/>
    </location>
</feature>
<evidence type="ECO:0000256" key="1">
    <source>
        <dbReference type="SAM" id="MobiDB-lite"/>
    </source>
</evidence>
<reference evidence="4" key="1">
    <citation type="journal article" date="2019" name="Int. J. Syst. Evol. Microbiol.">
        <title>The Global Catalogue of Microorganisms (GCM) 10K type strain sequencing project: providing services to taxonomists for standard genome sequencing and annotation.</title>
        <authorList>
            <consortium name="The Broad Institute Genomics Platform"/>
            <consortium name="The Broad Institute Genome Sequencing Center for Infectious Disease"/>
            <person name="Wu L."/>
            <person name="Ma J."/>
        </authorList>
    </citation>
    <scope>NUCLEOTIDE SEQUENCE [LARGE SCALE GENOMIC DNA]</scope>
    <source>
        <strain evidence="4">JCM 17225</strain>
    </source>
</reference>
<sequence>MKNFLLAASAALFSFAAAAQTGPTTVAGQTPADGRAYGQAVSTAAQARNDKYTKTPKPVKYAKPGKLAKPLTEEQKAAYKAQQEARKAEYKTMTQQQKDAYKAREEARKADYKLQHDARKDADKAQHEATKNADKLVKHERSARGEHAHGAGHMGHVKAAKAPKVK</sequence>
<evidence type="ECO:0000313" key="4">
    <source>
        <dbReference type="Proteomes" id="UP001501469"/>
    </source>
</evidence>
<evidence type="ECO:0008006" key="5">
    <source>
        <dbReference type="Google" id="ProtNLM"/>
    </source>
</evidence>
<keyword evidence="2" id="KW-0732">Signal</keyword>
<proteinExistence type="predicted"/>
<name>A0ABP7UXS0_9BACT</name>
<feature type="region of interest" description="Disordered" evidence="1">
    <location>
        <begin position="80"/>
        <end position="166"/>
    </location>
</feature>
<dbReference type="EMBL" id="BAABDK010000035">
    <property type="protein sequence ID" value="GAA4054926.1"/>
    <property type="molecule type" value="Genomic_DNA"/>
</dbReference>
<accession>A0ABP7UXS0</accession>
<dbReference type="Proteomes" id="UP001501469">
    <property type="component" value="Unassembled WGS sequence"/>
</dbReference>